<feature type="region of interest" description="Disordered" evidence="6">
    <location>
        <begin position="1"/>
        <end position="29"/>
    </location>
</feature>
<dbReference type="EMBL" id="JALJOT010000002">
    <property type="protein sequence ID" value="KAK9917937.1"/>
    <property type="molecule type" value="Genomic_DNA"/>
</dbReference>
<evidence type="ECO:0000259" key="9">
    <source>
        <dbReference type="PROSITE" id="PS50934"/>
    </source>
</evidence>
<evidence type="ECO:0000313" key="12">
    <source>
        <dbReference type="EMBL" id="KAK9917937.1"/>
    </source>
</evidence>
<evidence type="ECO:0000256" key="2">
    <source>
        <dbReference type="ARBA" id="ARBA00022771"/>
    </source>
</evidence>
<dbReference type="InterPro" id="IPR000433">
    <property type="entry name" value="Znf_ZZ"/>
</dbReference>
<dbReference type="PANTHER" id="PTHR12374:SF20">
    <property type="entry name" value="TRANSCRIPTIONAL ADAPTER 2-ALPHA"/>
    <property type="match status" value="1"/>
</dbReference>
<dbReference type="PROSITE" id="PS51294">
    <property type="entry name" value="HTH_MYB"/>
    <property type="match status" value="1"/>
</dbReference>
<feature type="region of interest" description="Disordered" evidence="6">
    <location>
        <begin position="271"/>
        <end position="331"/>
    </location>
</feature>
<feature type="compositionally biased region" description="Basic and acidic residues" evidence="6">
    <location>
        <begin position="304"/>
        <end position="325"/>
    </location>
</feature>
<proteinExistence type="predicted"/>
<feature type="domain" description="ZZ-type" evidence="8">
    <location>
        <begin position="35"/>
        <end position="91"/>
    </location>
</feature>
<dbReference type="Gene3D" id="1.10.10.10">
    <property type="entry name" value="Winged helix-like DNA-binding domain superfamily/Winged helix DNA-binding domain"/>
    <property type="match status" value="1"/>
</dbReference>
<dbReference type="SMART" id="SM00291">
    <property type="entry name" value="ZnF_ZZ"/>
    <property type="match status" value="1"/>
</dbReference>
<dbReference type="Gene3D" id="3.30.60.90">
    <property type="match status" value="1"/>
</dbReference>
<dbReference type="InterPro" id="IPR043145">
    <property type="entry name" value="Znf_ZZ_sf"/>
</dbReference>
<dbReference type="PROSITE" id="PS50135">
    <property type="entry name" value="ZF_ZZ_2"/>
    <property type="match status" value="1"/>
</dbReference>
<dbReference type="InterPro" id="IPR041983">
    <property type="entry name" value="ADA2-like_ZZ"/>
</dbReference>
<comment type="caution">
    <text evidence="12">The sequence shown here is derived from an EMBL/GenBank/DDBJ whole genome shotgun (WGS) entry which is preliminary data.</text>
</comment>
<feature type="domain" description="Myb-like" evidence="7">
    <location>
        <begin position="98"/>
        <end position="141"/>
    </location>
</feature>
<dbReference type="InterPro" id="IPR017930">
    <property type="entry name" value="Myb_dom"/>
</dbReference>
<organism evidence="12 13">
    <name type="scientific">Coccomyxa subellipsoidea</name>
    <dbReference type="NCBI Taxonomy" id="248742"/>
    <lineage>
        <taxon>Eukaryota</taxon>
        <taxon>Viridiplantae</taxon>
        <taxon>Chlorophyta</taxon>
        <taxon>core chlorophytes</taxon>
        <taxon>Trebouxiophyceae</taxon>
        <taxon>Trebouxiophyceae incertae sedis</taxon>
        <taxon>Coccomyxaceae</taxon>
        <taxon>Coccomyxa</taxon>
    </lineage>
</organism>
<dbReference type="Pfam" id="PF22941">
    <property type="entry name" value="TADA2A-like_3rd"/>
    <property type="match status" value="1"/>
</dbReference>
<evidence type="ECO:0000313" key="13">
    <source>
        <dbReference type="Proteomes" id="UP001491310"/>
    </source>
</evidence>
<evidence type="ECO:0000259" key="10">
    <source>
        <dbReference type="PROSITE" id="PS51293"/>
    </source>
</evidence>
<keyword evidence="13" id="KW-1185">Reference proteome</keyword>
<dbReference type="InterPro" id="IPR017884">
    <property type="entry name" value="SANT_dom"/>
</dbReference>
<keyword evidence="3" id="KW-0862">Zinc</keyword>
<dbReference type="InterPro" id="IPR001005">
    <property type="entry name" value="SANT/Myb"/>
</dbReference>
<feature type="compositionally biased region" description="Low complexity" evidence="6">
    <location>
        <begin position="344"/>
        <end position="361"/>
    </location>
</feature>
<evidence type="ECO:0000259" key="7">
    <source>
        <dbReference type="PROSITE" id="PS50090"/>
    </source>
</evidence>
<keyword evidence="2 5" id="KW-0863">Zinc-finger</keyword>
<dbReference type="SUPFAM" id="SSF46689">
    <property type="entry name" value="Homeodomain-like"/>
    <property type="match status" value="2"/>
</dbReference>
<dbReference type="CDD" id="cd02335">
    <property type="entry name" value="ZZ_ADA2"/>
    <property type="match status" value="1"/>
</dbReference>
<dbReference type="PROSITE" id="PS50090">
    <property type="entry name" value="MYB_LIKE"/>
    <property type="match status" value="1"/>
</dbReference>
<evidence type="ECO:0000256" key="6">
    <source>
        <dbReference type="SAM" id="MobiDB-lite"/>
    </source>
</evidence>
<keyword evidence="1" id="KW-0479">Metal-binding</keyword>
<feature type="domain" description="SANT" evidence="10">
    <location>
        <begin position="93"/>
        <end position="145"/>
    </location>
</feature>
<gene>
    <name evidence="12" type="ORF">WJX75_009854</name>
</gene>
<dbReference type="InterPro" id="IPR009057">
    <property type="entry name" value="Homeodomain-like_sf"/>
</dbReference>
<evidence type="ECO:0000259" key="11">
    <source>
        <dbReference type="PROSITE" id="PS51294"/>
    </source>
</evidence>
<feature type="region of interest" description="Disordered" evidence="6">
    <location>
        <begin position="344"/>
        <end position="374"/>
    </location>
</feature>
<name>A0ABR2Z1Z7_9CHLO</name>
<protein>
    <recommendedName>
        <fullName evidence="14">Transcriptional adapter</fullName>
    </recommendedName>
</protein>
<dbReference type="Pfam" id="PF25299">
    <property type="entry name" value="ZZ_ADA2"/>
    <property type="match status" value="1"/>
</dbReference>
<dbReference type="SUPFAM" id="SSF57850">
    <property type="entry name" value="RING/U-box"/>
    <property type="match status" value="1"/>
</dbReference>
<dbReference type="Proteomes" id="UP001491310">
    <property type="component" value="Unassembled WGS sequence"/>
</dbReference>
<dbReference type="PROSITE" id="PS01357">
    <property type="entry name" value="ZF_ZZ_1"/>
    <property type="match status" value="1"/>
</dbReference>
<feature type="region of interest" description="Disordered" evidence="6">
    <location>
        <begin position="209"/>
        <end position="232"/>
    </location>
</feature>
<evidence type="ECO:0000256" key="1">
    <source>
        <dbReference type="ARBA" id="ARBA00022723"/>
    </source>
</evidence>
<accession>A0ABR2Z1Z7</accession>
<dbReference type="CDD" id="cd00167">
    <property type="entry name" value="SANT"/>
    <property type="match status" value="1"/>
</dbReference>
<evidence type="ECO:0000256" key="3">
    <source>
        <dbReference type="ARBA" id="ARBA00022833"/>
    </source>
</evidence>
<dbReference type="SMART" id="SM00717">
    <property type="entry name" value="SANT"/>
    <property type="match status" value="1"/>
</dbReference>
<keyword evidence="4" id="KW-0539">Nucleus</keyword>
<reference evidence="12 13" key="1">
    <citation type="journal article" date="2024" name="Nat. Commun.">
        <title>Phylogenomics reveals the evolutionary origins of lichenization in chlorophyte algae.</title>
        <authorList>
            <person name="Puginier C."/>
            <person name="Libourel C."/>
            <person name="Otte J."/>
            <person name="Skaloud P."/>
            <person name="Haon M."/>
            <person name="Grisel S."/>
            <person name="Petersen M."/>
            <person name="Berrin J.G."/>
            <person name="Delaux P.M."/>
            <person name="Dal Grande F."/>
            <person name="Keller J."/>
        </authorList>
    </citation>
    <scope>NUCLEOTIDE SEQUENCE [LARGE SCALE GENOMIC DNA]</scope>
    <source>
        <strain evidence="12 13">SAG 216-7</strain>
    </source>
</reference>
<dbReference type="InterPro" id="IPR055141">
    <property type="entry name" value="TADA2A_B-like_dom"/>
</dbReference>
<dbReference type="InterPro" id="IPR007526">
    <property type="entry name" value="SWIRM"/>
</dbReference>
<dbReference type="PROSITE" id="PS50934">
    <property type="entry name" value="SWIRM"/>
    <property type="match status" value="1"/>
</dbReference>
<evidence type="ECO:0008006" key="14">
    <source>
        <dbReference type="Google" id="ProtNLM"/>
    </source>
</evidence>
<dbReference type="InterPro" id="IPR036388">
    <property type="entry name" value="WH-like_DNA-bd_sf"/>
</dbReference>
<dbReference type="PANTHER" id="PTHR12374">
    <property type="entry name" value="TRANSCRIPTIONAL ADAPTOR 2 ADA2 -RELATED"/>
    <property type="match status" value="1"/>
</dbReference>
<dbReference type="Gene3D" id="1.10.10.60">
    <property type="entry name" value="Homeodomain-like"/>
    <property type="match status" value="1"/>
</dbReference>
<feature type="domain" description="HTH myb-type" evidence="11">
    <location>
        <begin position="98"/>
        <end position="145"/>
    </location>
</feature>
<feature type="compositionally biased region" description="Low complexity" evidence="6">
    <location>
        <begin position="290"/>
        <end position="303"/>
    </location>
</feature>
<evidence type="ECO:0000256" key="5">
    <source>
        <dbReference type="PROSITE-ProRule" id="PRU00228"/>
    </source>
</evidence>
<evidence type="ECO:0000256" key="4">
    <source>
        <dbReference type="ARBA" id="ARBA00023242"/>
    </source>
</evidence>
<evidence type="ECO:0000259" key="8">
    <source>
        <dbReference type="PROSITE" id="PS50135"/>
    </source>
</evidence>
<sequence length="740" mass="79637">MGGPAERGVHTSSRTNKRRKSFQGGPLQTTDQSKRALYHCNNCQKDISNTVRIKCAVCPDFDLCLECFSVGVQIHPHRNDHAYRVVDNLSFPLFHPDWGADEELLILEGVDMFGLGNWAAVAEHVGTKGAQDCQQHYTSVYINSPAFPEPTPLASMANINQLQVGKDRQRARQTDALAMAQMAFDDEAPGASAPVGSALESGVASGVATATAADDHADDAGTQPAVKAEVKEEDHGGMLEGASRAAGDNGSALALADTNVGGTADVNMEEAQPAEGGRPAKKLRHATAVQEASPSPAAEPAQEGSERDVQQGGEHAEEAGKRPAEEQVGTRGMPAVTLREAAAALAGSQPQQPAGPASQRAKVQVGPNQSELTGYNAKRHEFDPEFDPDAELIIAELEFREEDTPEEQAEKVRLVEVYNARLTGRERRRAFIRDRGLLNVKRMQVAERRRTAYEREFHARLRPLARYQPQPEHEVFVEGLLLEARLRARLLELKEMRRAGVRTFAEAEVYEAERKRRQLEERGARGDRLHARHPLRTDADDAAILAQASEQMSSSGSVSSRGRYTTGTSSVTVASQLAAWRARRGVALDITALPGLDALSAKERELCASVRMLPGQYLSVKAAMLREAARRDGQHLPRSEARTMFRLEPSRALRVYDLLAAAGWIRAAPPPPPAATVAAAAPAGPAAEVSAGSPAGGSFDGLQPVVVNGADLPLEGKDGATEVKVALPGRSSFPGFNVPM</sequence>
<dbReference type="PROSITE" id="PS51293">
    <property type="entry name" value="SANT"/>
    <property type="match status" value="1"/>
</dbReference>
<dbReference type="Pfam" id="PF00249">
    <property type="entry name" value="Myb_DNA-binding"/>
    <property type="match status" value="1"/>
</dbReference>
<feature type="domain" description="SWIRM" evidence="9">
    <location>
        <begin position="579"/>
        <end position="676"/>
    </location>
</feature>